<organism evidence="1 2">
    <name type="scientific">Crocuta crocuta</name>
    <name type="common">Spotted hyena</name>
    <dbReference type="NCBI Taxonomy" id="9678"/>
    <lineage>
        <taxon>Eukaryota</taxon>
        <taxon>Metazoa</taxon>
        <taxon>Chordata</taxon>
        <taxon>Craniata</taxon>
        <taxon>Vertebrata</taxon>
        <taxon>Euteleostomi</taxon>
        <taxon>Mammalia</taxon>
        <taxon>Eutheria</taxon>
        <taxon>Laurasiatheria</taxon>
        <taxon>Carnivora</taxon>
        <taxon>Feliformia</taxon>
        <taxon>Hyaenidae</taxon>
        <taxon>Crocuta</taxon>
    </lineage>
</organism>
<keyword evidence="2" id="KW-1185">Reference proteome</keyword>
<sequence length="72" mass="8100">DEILVQEMLDPNKSSLAGKQRTASAFSTQLFKDKSKYTFLNENFQVGGRQSYQGLSDNSQFSIGSEDKIFNN</sequence>
<proteinExistence type="predicted"/>
<feature type="non-terminal residue" evidence="1">
    <location>
        <position position="1"/>
    </location>
</feature>
<dbReference type="Proteomes" id="UP000475037">
    <property type="component" value="Unassembled WGS sequence"/>
</dbReference>
<feature type="non-terminal residue" evidence="1">
    <location>
        <position position="72"/>
    </location>
</feature>
<evidence type="ECO:0000313" key="2">
    <source>
        <dbReference type="Proteomes" id="UP000475037"/>
    </source>
</evidence>
<reference evidence="1 2" key="1">
    <citation type="submission" date="2019-11" db="EMBL/GenBank/DDBJ databases">
        <authorList>
            <person name="Yang C."/>
            <person name="Li F."/>
        </authorList>
    </citation>
    <scope>NUCLEOTIDE SEQUENCE [LARGE SCALE GENOMIC DNA]</scope>
    <source>
        <strain evidence="1">KB4526</strain>
        <tissue evidence="1">Muscle</tissue>
    </source>
</reference>
<gene>
    <name evidence="1" type="primary">Spaca7</name>
    <name evidence="1" type="ORF">FOF47_R05427</name>
</gene>
<accession>A0A6G1BAT9</accession>
<protein>
    <submittedName>
        <fullName evidence="1">SPAC7 protein</fullName>
    </submittedName>
</protein>
<dbReference type="EMBL" id="VOAJ01001461">
    <property type="protein sequence ID" value="KAF0884854.1"/>
    <property type="molecule type" value="Genomic_DNA"/>
</dbReference>
<name>A0A6G1BAT9_CROCR</name>
<dbReference type="Pfam" id="PF15307">
    <property type="entry name" value="SPACA7"/>
    <property type="match status" value="1"/>
</dbReference>
<dbReference type="GO" id="GO:0001669">
    <property type="term" value="C:acrosomal vesicle"/>
    <property type="evidence" value="ECO:0007669"/>
    <property type="project" value="InterPro"/>
</dbReference>
<evidence type="ECO:0000313" key="1">
    <source>
        <dbReference type="EMBL" id="KAF0884854.1"/>
    </source>
</evidence>
<dbReference type="InterPro" id="IPR029301">
    <property type="entry name" value="SPACA7"/>
</dbReference>
<dbReference type="AlphaFoldDB" id="A0A6G1BAT9"/>
<comment type="caution">
    <text evidence="1">The sequence shown here is derived from an EMBL/GenBank/DDBJ whole genome shotgun (WGS) entry which is preliminary data.</text>
</comment>